<organism evidence="2">
    <name type="scientific">marine sediment metagenome</name>
    <dbReference type="NCBI Taxonomy" id="412755"/>
    <lineage>
        <taxon>unclassified sequences</taxon>
        <taxon>metagenomes</taxon>
        <taxon>ecological metagenomes</taxon>
    </lineage>
</organism>
<protein>
    <submittedName>
        <fullName evidence="2">Uncharacterized protein</fullName>
    </submittedName>
</protein>
<name>X1DQE6_9ZZZZ</name>
<evidence type="ECO:0000256" key="1">
    <source>
        <dbReference type="SAM" id="MobiDB-lite"/>
    </source>
</evidence>
<proteinExistence type="predicted"/>
<reference evidence="2" key="1">
    <citation type="journal article" date="2014" name="Front. Microbiol.">
        <title>High frequency of phylogenetically diverse reductive dehalogenase-homologous genes in deep subseafloor sedimentary metagenomes.</title>
        <authorList>
            <person name="Kawai M."/>
            <person name="Futagami T."/>
            <person name="Toyoda A."/>
            <person name="Takaki Y."/>
            <person name="Nishi S."/>
            <person name="Hori S."/>
            <person name="Arai W."/>
            <person name="Tsubouchi T."/>
            <person name="Morono Y."/>
            <person name="Uchiyama I."/>
            <person name="Ito T."/>
            <person name="Fujiyama A."/>
            <person name="Inagaki F."/>
            <person name="Takami H."/>
        </authorList>
    </citation>
    <scope>NUCLEOTIDE SEQUENCE</scope>
    <source>
        <strain evidence="2">Expedition CK06-06</strain>
    </source>
</reference>
<sequence length="99" mass="10335">MAAEKIEKTLLESQTMPTPQAPDTHLQPASSLPILQTPASSYWDSTYAWGASTLNLAGRMLPAVATLFALSSLAGAEAESLEESDSLVGQANALAETAE</sequence>
<gene>
    <name evidence="2" type="ORF">S01H4_41367</name>
</gene>
<accession>X1DQE6</accession>
<dbReference type="AlphaFoldDB" id="X1DQE6"/>
<evidence type="ECO:0000313" key="2">
    <source>
        <dbReference type="EMBL" id="GAG98636.1"/>
    </source>
</evidence>
<feature type="compositionally biased region" description="Basic and acidic residues" evidence="1">
    <location>
        <begin position="1"/>
        <end position="10"/>
    </location>
</feature>
<feature type="region of interest" description="Disordered" evidence="1">
    <location>
        <begin position="1"/>
        <end position="31"/>
    </location>
</feature>
<dbReference type="EMBL" id="BART01022618">
    <property type="protein sequence ID" value="GAG98636.1"/>
    <property type="molecule type" value="Genomic_DNA"/>
</dbReference>
<feature type="non-terminal residue" evidence="2">
    <location>
        <position position="99"/>
    </location>
</feature>
<comment type="caution">
    <text evidence="2">The sequence shown here is derived from an EMBL/GenBank/DDBJ whole genome shotgun (WGS) entry which is preliminary data.</text>
</comment>